<evidence type="ECO:0000259" key="2">
    <source>
        <dbReference type="PROSITE" id="PS50025"/>
    </source>
</evidence>
<dbReference type="Pfam" id="PF02210">
    <property type="entry name" value="Laminin_G_2"/>
    <property type="match status" value="1"/>
</dbReference>
<dbReference type="SMART" id="SM00282">
    <property type="entry name" value="LamG"/>
    <property type="match status" value="1"/>
</dbReference>
<dbReference type="PANTHER" id="PTHR15036:SF49">
    <property type="entry name" value="AXOTACTIN"/>
    <property type="match status" value="1"/>
</dbReference>
<dbReference type="EMBL" id="LSYS01006902">
    <property type="protein sequence ID" value="OPJ73421.1"/>
    <property type="molecule type" value="Genomic_DNA"/>
</dbReference>
<comment type="caution">
    <text evidence="1">Lacks conserved residue(s) required for the propagation of feature annotation.</text>
</comment>
<evidence type="ECO:0000313" key="4">
    <source>
        <dbReference type="Proteomes" id="UP000190648"/>
    </source>
</evidence>
<dbReference type="PANTHER" id="PTHR15036">
    <property type="entry name" value="PIKACHURIN-LIKE PROTEIN"/>
    <property type="match status" value="1"/>
</dbReference>
<protein>
    <recommendedName>
        <fullName evidence="2">Laminin G domain-containing protein</fullName>
    </recommendedName>
</protein>
<evidence type="ECO:0000256" key="1">
    <source>
        <dbReference type="PROSITE-ProRule" id="PRU00122"/>
    </source>
</evidence>
<organism evidence="3 4">
    <name type="scientific">Patagioenas fasciata monilis</name>
    <dbReference type="NCBI Taxonomy" id="372326"/>
    <lineage>
        <taxon>Eukaryota</taxon>
        <taxon>Metazoa</taxon>
        <taxon>Chordata</taxon>
        <taxon>Craniata</taxon>
        <taxon>Vertebrata</taxon>
        <taxon>Euteleostomi</taxon>
        <taxon>Archelosauria</taxon>
        <taxon>Archosauria</taxon>
        <taxon>Dinosauria</taxon>
        <taxon>Saurischia</taxon>
        <taxon>Theropoda</taxon>
        <taxon>Coelurosauria</taxon>
        <taxon>Aves</taxon>
        <taxon>Neognathae</taxon>
        <taxon>Neoaves</taxon>
        <taxon>Columbimorphae</taxon>
        <taxon>Columbiformes</taxon>
        <taxon>Columbidae</taxon>
        <taxon>Patagioenas</taxon>
    </lineage>
</organism>
<dbReference type="Gene3D" id="2.60.120.200">
    <property type="match status" value="1"/>
</dbReference>
<reference evidence="3 4" key="1">
    <citation type="submission" date="2016-02" db="EMBL/GenBank/DDBJ databases">
        <title>Band-tailed pigeon sequencing and assembly.</title>
        <authorList>
            <person name="Soares A.E."/>
            <person name="Novak B.J."/>
            <person name="Rice E.S."/>
            <person name="O'Connell B."/>
            <person name="Chang D."/>
            <person name="Weber S."/>
            <person name="Shapiro B."/>
        </authorList>
    </citation>
    <scope>NUCLEOTIDE SEQUENCE [LARGE SCALE GENOMIC DNA]</scope>
    <source>
        <strain evidence="3">BTP2013</strain>
        <tissue evidence="3">Blood</tissue>
    </source>
</reference>
<name>A0A1V4JMK6_PATFA</name>
<dbReference type="InterPro" id="IPR050372">
    <property type="entry name" value="Neurexin-related_CASP"/>
</dbReference>
<dbReference type="STRING" id="372326.A0A1V4JMK6"/>
<sequence length="158" mass="18193">MHLPILDFSHAHYYGDSYLEFQGLNLKMQNFFHLEFKTYNGHGLLLYIDQSSETRGHFLIQLFIKHGTLQYQFSCDEATEIKNITTTDRVDDGRWYKVQIRQGMAPCEAEMSVLGISAQTSMPSNFLSSSYWIETGSIFVGGLPHRYAIKQMSSFSLE</sequence>
<dbReference type="SUPFAM" id="SSF49899">
    <property type="entry name" value="Concanavalin A-like lectins/glucanases"/>
    <property type="match status" value="1"/>
</dbReference>
<dbReference type="PROSITE" id="PS50025">
    <property type="entry name" value="LAM_G_DOMAIN"/>
    <property type="match status" value="1"/>
</dbReference>
<proteinExistence type="predicted"/>
<evidence type="ECO:0000313" key="3">
    <source>
        <dbReference type="EMBL" id="OPJ73421.1"/>
    </source>
</evidence>
<dbReference type="OrthoDB" id="9397105at2759"/>
<dbReference type="Proteomes" id="UP000190648">
    <property type="component" value="Unassembled WGS sequence"/>
</dbReference>
<dbReference type="GO" id="GO:0016020">
    <property type="term" value="C:membrane"/>
    <property type="evidence" value="ECO:0007669"/>
    <property type="project" value="UniProtKB-SubCell"/>
</dbReference>
<feature type="domain" description="Laminin G" evidence="2">
    <location>
        <begin position="8"/>
        <end position="158"/>
    </location>
</feature>
<dbReference type="AlphaFoldDB" id="A0A1V4JMK6"/>
<keyword evidence="4" id="KW-1185">Reference proteome</keyword>
<dbReference type="CDD" id="cd00110">
    <property type="entry name" value="LamG"/>
    <property type="match status" value="1"/>
</dbReference>
<dbReference type="InterPro" id="IPR001791">
    <property type="entry name" value="Laminin_G"/>
</dbReference>
<gene>
    <name evidence="3" type="ORF">AV530_005778</name>
</gene>
<accession>A0A1V4JMK6</accession>
<dbReference type="InterPro" id="IPR013320">
    <property type="entry name" value="ConA-like_dom_sf"/>
</dbReference>
<comment type="caution">
    <text evidence="3">The sequence shown here is derived from an EMBL/GenBank/DDBJ whole genome shotgun (WGS) entry which is preliminary data.</text>
</comment>